<dbReference type="EMBL" id="OQ674104">
    <property type="protein sequence ID" value="WYX90332.1"/>
    <property type="molecule type" value="Genomic_DNA"/>
</dbReference>
<dbReference type="PANTHER" id="PTHR30313:SF2">
    <property type="entry name" value="DNA PRIMASE"/>
    <property type="match status" value="1"/>
</dbReference>
<dbReference type="Pfam" id="PF13155">
    <property type="entry name" value="Toprim_2"/>
    <property type="match status" value="1"/>
</dbReference>
<evidence type="ECO:0000259" key="1">
    <source>
        <dbReference type="Pfam" id="PF08275"/>
    </source>
</evidence>
<dbReference type="SUPFAM" id="SSF57783">
    <property type="entry name" value="Zinc beta-ribbon"/>
    <property type="match status" value="1"/>
</dbReference>
<name>A0AAX4NEK3_9CAUD</name>
<dbReference type="SUPFAM" id="SSF56731">
    <property type="entry name" value="DNA primase core"/>
    <property type="match status" value="1"/>
</dbReference>
<gene>
    <name evidence="2" type="ORF">PTQ24_000057</name>
</gene>
<dbReference type="CDD" id="cd01029">
    <property type="entry name" value="TOPRIM_primases"/>
    <property type="match status" value="1"/>
</dbReference>
<dbReference type="Gene3D" id="3.90.980.10">
    <property type="entry name" value="DNA primase, catalytic core, N-terminal domain"/>
    <property type="match status" value="1"/>
</dbReference>
<dbReference type="GO" id="GO:0006269">
    <property type="term" value="P:DNA replication, synthesis of primer"/>
    <property type="evidence" value="ECO:0007669"/>
    <property type="project" value="TreeGrafter"/>
</dbReference>
<dbReference type="InterPro" id="IPR034154">
    <property type="entry name" value="TOPRIM_DnaG/twinkle"/>
</dbReference>
<dbReference type="Gene3D" id="3.40.1360.10">
    <property type="match status" value="1"/>
</dbReference>
<sequence length="304" mass="33897">MSSFFFSSSSRITELLDLKGIEYKDTGGDILICCLNPDHDDKHPSLRIDPESGIMHCLSCGFGRGIPSIYHYFNETQYRQSPRLSQVRKKISEIRNGSTNLAIPESAYLFEGDFRGISSKTLKKYFAFQHQADWEGRIVFPITDAVGRNILFLGRSINSSAPPKYLVKPKQVSPPIFPVRYNTPVLVLVEGIFDMLNLEDNGVDYASCCFGTHQFTSDNIADKFSPYIIAGVRVVVILLDNDASGNKAAQALAKLIRTKTRLTPVVGNFLLPEGKDPGDLNKEEIDMLAQRIEILVAESLKDLV</sequence>
<dbReference type="InterPro" id="IPR037068">
    <property type="entry name" value="DNA_primase_core_N_sf"/>
</dbReference>
<dbReference type="InterPro" id="IPR013264">
    <property type="entry name" value="DNAG_N"/>
</dbReference>
<accession>A0AAX4NEK3</accession>
<dbReference type="PANTHER" id="PTHR30313">
    <property type="entry name" value="DNA PRIMASE"/>
    <property type="match status" value="1"/>
</dbReference>
<dbReference type="Pfam" id="PF08275">
    <property type="entry name" value="DNAG_N"/>
    <property type="match status" value="1"/>
</dbReference>
<dbReference type="InterPro" id="IPR050219">
    <property type="entry name" value="DnaG_primase"/>
</dbReference>
<proteinExistence type="predicted"/>
<dbReference type="InterPro" id="IPR036977">
    <property type="entry name" value="DNA_primase_Znf_CHC2"/>
</dbReference>
<protein>
    <recommendedName>
        <fullName evidence="1">DNA primase DNAG catalytic core N-terminal domain-containing protein</fullName>
    </recommendedName>
</protein>
<evidence type="ECO:0000313" key="2">
    <source>
        <dbReference type="EMBL" id="WYX90332.1"/>
    </source>
</evidence>
<organism evidence="2 3">
    <name type="scientific">Salmonella phage KKP_3822</name>
    <dbReference type="NCBI Taxonomy" id="3027681"/>
    <lineage>
        <taxon>Viruses</taxon>
        <taxon>Duplodnaviria</taxon>
        <taxon>Heunggongvirae</taxon>
        <taxon>Uroviricota</taxon>
        <taxon>Caudoviricetes</taxon>
    </lineage>
</organism>
<dbReference type="Proteomes" id="UP001431510">
    <property type="component" value="Segment"/>
</dbReference>
<dbReference type="GO" id="GO:0008270">
    <property type="term" value="F:zinc ion binding"/>
    <property type="evidence" value="ECO:0007669"/>
    <property type="project" value="InterPro"/>
</dbReference>
<evidence type="ECO:0000313" key="3">
    <source>
        <dbReference type="Proteomes" id="UP001431510"/>
    </source>
</evidence>
<feature type="domain" description="DNA primase DNAG catalytic core N-terminal" evidence="1">
    <location>
        <begin position="129"/>
        <end position="169"/>
    </location>
</feature>
<dbReference type="GO" id="GO:0003677">
    <property type="term" value="F:DNA binding"/>
    <property type="evidence" value="ECO:0007669"/>
    <property type="project" value="InterPro"/>
</dbReference>
<reference evidence="2" key="1">
    <citation type="submission" date="2023-03" db="EMBL/GenBank/DDBJ databases">
        <title>Newly Isolated Salmophages for Biocontrol of Salmonella in Ready-To-Eat Plant-Based Food.</title>
        <authorList>
            <person name="Wojcicki M."/>
            <person name="Swider O."/>
            <person name="Srednicka P."/>
            <person name="Ilczuk T."/>
            <person name="Koperski L."/>
            <person name="Shymialevich D."/>
            <person name="Cieslak H."/>
            <person name="Sokolowska B."/>
            <person name="Juszczuk-Kubiak E."/>
        </authorList>
    </citation>
    <scope>NUCLEOTIDE SEQUENCE</scope>
</reference>
<dbReference type="Gene3D" id="3.90.580.10">
    <property type="entry name" value="Zinc finger, CHC2-type domain"/>
    <property type="match status" value="1"/>
</dbReference>